<dbReference type="InterPro" id="IPR017462">
    <property type="entry name" value="Sulphur_relay_TusC/DsrF"/>
</dbReference>
<evidence type="ECO:0000256" key="1">
    <source>
        <dbReference type="ARBA" id="ARBA00005996"/>
    </source>
</evidence>
<evidence type="ECO:0000313" key="2">
    <source>
        <dbReference type="EMBL" id="VFJ62438.1"/>
    </source>
</evidence>
<dbReference type="Pfam" id="PF02635">
    <property type="entry name" value="DsrE"/>
    <property type="match status" value="1"/>
</dbReference>
<protein>
    <submittedName>
        <fullName evidence="2">tRNA 2-thiouridine synthesizing protein C</fullName>
    </submittedName>
</protein>
<dbReference type="InterPro" id="IPR027396">
    <property type="entry name" value="DsrEFH-like"/>
</dbReference>
<dbReference type="NCBIfam" id="NF001238">
    <property type="entry name" value="PRK00211.1"/>
    <property type="match status" value="1"/>
</dbReference>
<accession>A0A450T7A1</accession>
<dbReference type="InterPro" id="IPR003787">
    <property type="entry name" value="Sulphur_relay_DsrE/F-like"/>
</dbReference>
<dbReference type="NCBIfam" id="TIGR03010">
    <property type="entry name" value="sulf_tusC_dsrF"/>
    <property type="match status" value="1"/>
</dbReference>
<name>A0A450T7A1_9GAMM</name>
<dbReference type="Gene3D" id="3.40.1260.10">
    <property type="entry name" value="DsrEFH-like"/>
    <property type="match status" value="1"/>
</dbReference>
<dbReference type="SUPFAM" id="SSF75169">
    <property type="entry name" value="DsrEFH-like"/>
    <property type="match status" value="1"/>
</dbReference>
<dbReference type="AlphaFoldDB" id="A0A450T7A1"/>
<dbReference type="PANTHER" id="PTHR38780:SF1">
    <property type="entry name" value="PROTEIN TUSC"/>
    <property type="match status" value="1"/>
</dbReference>
<sequence>MEGGVVKKFLYVNRRAPYGSIYALESLEVVLIGAAFEQDVSLLFLDDGVYQLKKDQNTDGLDMKNFSPTYNALGDYDVNKIYVEQESLEERGLAIDDLLTLTYEDEDDDYAEKSSIRVVSRHEMADLMEQQDVILSF</sequence>
<proteinExistence type="inferred from homology"/>
<organism evidence="2">
    <name type="scientific">Candidatus Kentrum sp. FW</name>
    <dbReference type="NCBI Taxonomy" id="2126338"/>
    <lineage>
        <taxon>Bacteria</taxon>
        <taxon>Pseudomonadati</taxon>
        <taxon>Pseudomonadota</taxon>
        <taxon>Gammaproteobacteria</taxon>
        <taxon>Candidatus Kentrum</taxon>
    </lineage>
</organism>
<dbReference type="PANTHER" id="PTHR38780">
    <property type="entry name" value="PROTEIN TUSC"/>
    <property type="match status" value="1"/>
</dbReference>
<comment type="similarity">
    <text evidence="1">Belongs to the DsrF/TusC family.</text>
</comment>
<reference evidence="2" key="1">
    <citation type="submission" date="2019-02" db="EMBL/GenBank/DDBJ databases">
        <authorList>
            <person name="Gruber-Vodicka R. H."/>
            <person name="Seah K. B. B."/>
        </authorList>
    </citation>
    <scope>NUCLEOTIDE SEQUENCE</scope>
    <source>
        <strain evidence="2">BECK_BZ131</strain>
    </source>
</reference>
<dbReference type="EMBL" id="CAADFE010000002">
    <property type="protein sequence ID" value="VFJ62438.1"/>
    <property type="molecule type" value="Genomic_DNA"/>
</dbReference>
<gene>
    <name evidence="2" type="ORF">BECKFW1821C_GA0114237_100257</name>
</gene>